<feature type="compositionally biased region" description="Acidic residues" evidence="1">
    <location>
        <begin position="46"/>
        <end position="59"/>
    </location>
</feature>
<protein>
    <submittedName>
        <fullName evidence="2">Uncharacterized protein</fullName>
    </submittedName>
</protein>
<reference evidence="2 3" key="1">
    <citation type="submission" date="2013-03" db="EMBL/GenBank/DDBJ databases">
        <title>The Genome Sequence of Capronia epimyces CBS 606.96.</title>
        <authorList>
            <consortium name="The Broad Institute Genomics Platform"/>
            <person name="Cuomo C."/>
            <person name="de Hoog S."/>
            <person name="Gorbushina A."/>
            <person name="Walker B."/>
            <person name="Young S.K."/>
            <person name="Zeng Q."/>
            <person name="Gargeya S."/>
            <person name="Fitzgerald M."/>
            <person name="Haas B."/>
            <person name="Abouelleil A."/>
            <person name="Allen A.W."/>
            <person name="Alvarado L."/>
            <person name="Arachchi H.M."/>
            <person name="Berlin A.M."/>
            <person name="Chapman S.B."/>
            <person name="Gainer-Dewar J."/>
            <person name="Goldberg J."/>
            <person name="Griggs A."/>
            <person name="Gujja S."/>
            <person name="Hansen M."/>
            <person name="Howarth C."/>
            <person name="Imamovic A."/>
            <person name="Ireland A."/>
            <person name="Larimer J."/>
            <person name="McCowan C."/>
            <person name="Murphy C."/>
            <person name="Pearson M."/>
            <person name="Poon T.W."/>
            <person name="Priest M."/>
            <person name="Roberts A."/>
            <person name="Saif S."/>
            <person name="Shea T."/>
            <person name="Sisk P."/>
            <person name="Sykes S."/>
            <person name="Wortman J."/>
            <person name="Nusbaum C."/>
            <person name="Birren B."/>
        </authorList>
    </citation>
    <scope>NUCLEOTIDE SEQUENCE [LARGE SCALE GENOMIC DNA]</scope>
    <source>
        <strain evidence="2 3">CBS 606.96</strain>
    </source>
</reference>
<name>W9Y412_9EURO</name>
<feature type="compositionally biased region" description="Polar residues" evidence="1">
    <location>
        <begin position="25"/>
        <end position="35"/>
    </location>
</feature>
<feature type="region of interest" description="Disordered" evidence="1">
    <location>
        <begin position="25"/>
        <end position="60"/>
    </location>
</feature>
<keyword evidence="3" id="KW-1185">Reference proteome</keyword>
<dbReference type="HOGENOM" id="CLU_2145561_0_0_1"/>
<gene>
    <name evidence="2" type="ORF">A1O3_04517</name>
</gene>
<organism evidence="2 3">
    <name type="scientific">Capronia epimyces CBS 606.96</name>
    <dbReference type="NCBI Taxonomy" id="1182542"/>
    <lineage>
        <taxon>Eukaryota</taxon>
        <taxon>Fungi</taxon>
        <taxon>Dikarya</taxon>
        <taxon>Ascomycota</taxon>
        <taxon>Pezizomycotina</taxon>
        <taxon>Eurotiomycetes</taxon>
        <taxon>Chaetothyriomycetidae</taxon>
        <taxon>Chaetothyriales</taxon>
        <taxon>Herpotrichiellaceae</taxon>
        <taxon>Capronia</taxon>
    </lineage>
</organism>
<proteinExistence type="predicted"/>
<accession>W9Y412</accession>
<dbReference type="Proteomes" id="UP000019478">
    <property type="component" value="Unassembled WGS sequence"/>
</dbReference>
<dbReference type="EMBL" id="AMGY01000003">
    <property type="protein sequence ID" value="EXJ87557.1"/>
    <property type="molecule type" value="Genomic_DNA"/>
</dbReference>
<dbReference type="RefSeq" id="XP_007732836.1">
    <property type="nucleotide sequence ID" value="XM_007734646.1"/>
</dbReference>
<dbReference type="AlphaFoldDB" id="W9Y412"/>
<sequence>MSGLLHGYVWRTFRYNDFEAERSDIQASSSHQVSPDHSGRVLDKGLEDDDKGADSDPETDVFQGINLTLTENVMEQYQMCCDIMNSEPSSSVQNIRSSTITRCVRHGIEGLF</sequence>
<evidence type="ECO:0000256" key="1">
    <source>
        <dbReference type="SAM" id="MobiDB-lite"/>
    </source>
</evidence>
<dbReference type="GeneID" id="19168636"/>
<evidence type="ECO:0000313" key="3">
    <source>
        <dbReference type="Proteomes" id="UP000019478"/>
    </source>
</evidence>
<comment type="caution">
    <text evidence="2">The sequence shown here is derived from an EMBL/GenBank/DDBJ whole genome shotgun (WGS) entry which is preliminary data.</text>
</comment>
<evidence type="ECO:0000313" key="2">
    <source>
        <dbReference type="EMBL" id="EXJ87557.1"/>
    </source>
</evidence>